<evidence type="ECO:0008006" key="5">
    <source>
        <dbReference type="Google" id="ProtNLM"/>
    </source>
</evidence>
<evidence type="ECO:0000256" key="1">
    <source>
        <dbReference type="SAM" id="MobiDB-lite"/>
    </source>
</evidence>
<accession>A0ABS9DZ96</accession>
<dbReference type="Proteomes" id="UP001521209">
    <property type="component" value="Unassembled WGS sequence"/>
</dbReference>
<feature type="compositionally biased region" description="Low complexity" evidence="1">
    <location>
        <begin position="35"/>
        <end position="49"/>
    </location>
</feature>
<protein>
    <recommendedName>
        <fullName evidence="5">DUF4142 domain-containing protein</fullName>
    </recommendedName>
</protein>
<name>A0ABS9DZ96_9PROT</name>
<organism evidence="3 4">
    <name type="scientific">Acidiphilium iwatense</name>
    <dbReference type="NCBI Taxonomy" id="768198"/>
    <lineage>
        <taxon>Bacteria</taxon>
        <taxon>Pseudomonadati</taxon>
        <taxon>Pseudomonadota</taxon>
        <taxon>Alphaproteobacteria</taxon>
        <taxon>Acetobacterales</taxon>
        <taxon>Acidocellaceae</taxon>
        <taxon>Acidiphilium</taxon>
    </lineage>
</organism>
<comment type="caution">
    <text evidence="3">The sequence shown here is derived from an EMBL/GenBank/DDBJ whole genome shotgun (WGS) entry which is preliminary data.</text>
</comment>
<feature type="compositionally biased region" description="Pro residues" evidence="1">
    <location>
        <begin position="188"/>
        <end position="198"/>
    </location>
</feature>
<sequence length="198" mass="20200">MRTLLMAGTALMLMGGVALAQSATGGTSAAGGQTGSAASGSMNSSMSHSSHAMMWHQGMGNGNAAYISHHMGGNMPVGASAETYLHIAQRAVMAHDKAHAQVALGRAETDLLTNSYVQGTVNGPISSPAISAVRDARRAVQSGQYQNASMMIHKAMTEMHGGMMSKPGGMMRNPGMAPSNDGMAPPNGMAPPKPSSSM</sequence>
<evidence type="ECO:0000256" key="2">
    <source>
        <dbReference type="SAM" id="SignalP"/>
    </source>
</evidence>
<keyword evidence="4" id="KW-1185">Reference proteome</keyword>
<feature type="region of interest" description="Disordered" evidence="1">
    <location>
        <begin position="25"/>
        <end position="49"/>
    </location>
</feature>
<feature type="region of interest" description="Disordered" evidence="1">
    <location>
        <begin position="171"/>
        <end position="198"/>
    </location>
</feature>
<dbReference type="RefSeq" id="WP_235704625.1">
    <property type="nucleotide sequence ID" value="NZ_JAKGBZ010000022.1"/>
</dbReference>
<feature type="chain" id="PRO_5045561565" description="DUF4142 domain-containing protein" evidence="2">
    <location>
        <begin position="21"/>
        <end position="198"/>
    </location>
</feature>
<keyword evidence="2" id="KW-0732">Signal</keyword>
<proteinExistence type="predicted"/>
<feature type="signal peptide" evidence="2">
    <location>
        <begin position="1"/>
        <end position="20"/>
    </location>
</feature>
<reference evidence="3 4" key="1">
    <citation type="submission" date="2022-01" db="EMBL/GenBank/DDBJ databases">
        <authorList>
            <person name="Won M."/>
            <person name="Kim S.-J."/>
            <person name="Kwon S.-W."/>
        </authorList>
    </citation>
    <scope>NUCLEOTIDE SEQUENCE [LARGE SCALE GENOMIC DNA]</scope>
    <source>
        <strain evidence="3 4">KCTC 23505</strain>
    </source>
</reference>
<dbReference type="EMBL" id="JAKGBZ010000022">
    <property type="protein sequence ID" value="MCF3947403.1"/>
    <property type="molecule type" value="Genomic_DNA"/>
</dbReference>
<evidence type="ECO:0000313" key="3">
    <source>
        <dbReference type="EMBL" id="MCF3947403.1"/>
    </source>
</evidence>
<evidence type="ECO:0000313" key="4">
    <source>
        <dbReference type="Proteomes" id="UP001521209"/>
    </source>
</evidence>
<gene>
    <name evidence="3" type="ORF">L2A60_12020</name>
</gene>